<gene>
    <name evidence="2" type="ordered locus">Clole_3502</name>
</gene>
<evidence type="ECO:0000313" key="2">
    <source>
        <dbReference type="EMBL" id="ADZ85186.1"/>
    </source>
</evidence>
<feature type="transmembrane region" description="Helical" evidence="1">
    <location>
        <begin position="7"/>
        <end position="25"/>
    </location>
</feature>
<name>F2JSE8_CELLD</name>
<keyword evidence="1" id="KW-0812">Transmembrane</keyword>
<dbReference type="Proteomes" id="UP000008467">
    <property type="component" value="Chromosome"/>
</dbReference>
<feature type="transmembrane region" description="Helical" evidence="1">
    <location>
        <begin position="609"/>
        <end position="629"/>
    </location>
</feature>
<dbReference type="eggNOG" id="ENOG502Z8QQ">
    <property type="taxonomic scope" value="Bacteria"/>
</dbReference>
<keyword evidence="3" id="KW-1185">Reference proteome</keyword>
<feature type="transmembrane region" description="Helical" evidence="1">
    <location>
        <begin position="464"/>
        <end position="487"/>
    </location>
</feature>
<dbReference type="HOGENOM" id="CLU_023389_0_0_9"/>
<organism evidence="2 3">
    <name type="scientific">Cellulosilyticum lentocellum (strain ATCC 49066 / DSM 5427 / NCIMB 11756 / RHM5)</name>
    <name type="common">Clostridium lentocellum</name>
    <dbReference type="NCBI Taxonomy" id="642492"/>
    <lineage>
        <taxon>Bacteria</taxon>
        <taxon>Bacillati</taxon>
        <taxon>Bacillota</taxon>
        <taxon>Clostridia</taxon>
        <taxon>Lachnospirales</taxon>
        <taxon>Cellulosilyticaceae</taxon>
        <taxon>Cellulosilyticum</taxon>
    </lineage>
</organism>
<feature type="transmembrane region" description="Helical" evidence="1">
    <location>
        <begin position="432"/>
        <end position="452"/>
    </location>
</feature>
<dbReference type="AlphaFoldDB" id="F2JSE8"/>
<feature type="transmembrane region" description="Helical" evidence="1">
    <location>
        <begin position="507"/>
        <end position="525"/>
    </location>
</feature>
<dbReference type="InterPro" id="IPR043748">
    <property type="entry name" value="DUF5693"/>
</dbReference>
<dbReference type="EMBL" id="CP002582">
    <property type="protein sequence ID" value="ADZ85186.1"/>
    <property type="molecule type" value="Genomic_DNA"/>
</dbReference>
<dbReference type="Pfam" id="PF18949">
    <property type="entry name" value="DUF5693"/>
    <property type="match status" value="1"/>
</dbReference>
<feature type="transmembrane region" description="Helical" evidence="1">
    <location>
        <begin position="379"/>
        <end position="395"/>
    </location>
</feature>
<feature type="transmembrane region" description="Helical" evidence="1">
    <location>
        <begin position="351"/>
        <end position="372"/>
    </location>
</feature>
<reference evidence="2 3" key="1">
    <citation type="journal article" date="2011" name="J. Bacteriol.">
        <title>Complete genome sequence of the cellulose-degrading bacterium Cellulosilyticum lentocellum.</title>
        <authorList>
            <consortium name="US DOE Joint Genome Institute"/>
            <person name="Miller D.A."/>
            <person name="Suen G."/>
            <person name="Bruce D."/>
            <person name="Copeland A."/>
            <person name="Cheng J.F."/>
            <person name="Detter C."/>
            <person name="Goodwin L.A."/>
            <person name="Han C.S."/>
            <person name="Hauser L.J."/>
            <person name="Land M.L."/>
            <person name="Lapidus A."/>
            <person name="Lucas S."/>
            <person name="Meincke L."/>
            <person name="Pitluck S."/>
            <person name="Tapia R."/>
            <person name="Teshima H."/>
            <person name="Woyke T."/>
            <person name="Fox B.G."/>
            <person name="Angert E.R."/>
            <person name="Currie C.R."/>
        </authorList>
    </citation>
    <scope>NUCLEOTIDE SEQUENCE [LARGE SCALE GENOMIC DNA]</scope>
    <source>
        <strain evidence="3">ATCC 49066 / DSM 5427 / NCIMB 11756 / RHM5</strain>
    </source>
</reference>
<proteinExistence type="predicted"/>
<dbReference type="STRING" id="642492.Clole_3502"/>
<dbReference type="RefSeq" id="WP_013658462.1">
    <property type="nucleotide sequence ID" value="NC_015275.1"/>
</dbReference>
<evidence type="ECO:0000313" key="3">
    <source>
        <dbReference type="Proteomes" id="UP000008467"/>
    </source>
</evidence>
<dbReference type="PROSITE" id="PS51257">
    <property type="entry name" value="PROKAR_LIPOPROTEIN"/>
    <property type="match status" value="1"/>
</dbReference>
<sequence>MKKQVKILIYTVMVISLIACSFVGVRRIQTEESYKGVEVAIRYSDVLRIATETDRSLEEVLLRFKELGVTTLFVRENTVASPVEADLYTYRGLGKISLLEGYILKFYYPDVEGVKPESRYIVTEDKVVAENIYESYATKGIELEYLEQDGVYFISIGEFANELTNTGVGFDVDSLNLAASLGYTISPQLKSWTNITPESLDYVVQEIERINGVDTIYFADTDVPGVDNEEMQKLIQDHQLGFIEFTSNKQKGFDTLAKKTSEEGKHYKVIRLHTIGDTQLSTFTVPQLMERYELALRERNIRAFLFKMPTTVNIEEDIDYLQDAISSFVNYTTSKGYTLTGTVEDYNLPPIPVFVAILAGLAAIMIFILLLAELGMVKVGYILGIIGIIGYIGLLKLNVVIASQLMALFGSIMFPTYAMVKGLKETPRNMKETILSFLKIGAISFGGVLTIIGTLSRTNFALGINVFAGVKVATVVPIVLVLLILIFKKHQWDFKYYKGILDRKISYGALILIALLGGVLAIYVTRTGNSGTASDLELQFRQLLDNILGVRPRTKEFLIAYPILMCLLYYGYKEAYIPFVILATIGPVSLVNTYAHIHTPILISLLRSAYGIILGIILGLILIGVLKLLSRMMKKWQIQTK</sequence>
<keyword evidence="1" id="KW-1133">Transmembrane helix</keyword>
<dbReference type="KEGG" id="cle:Clole_3502"/>
<keyword evidence="1" id="KW-0472">Membrane</keyword>
<feature type="transmembrane region" description="Helical" evidence="1">
    <location>
        <begin position="579"/>
        <end position="597"/>
    </location>
</feature>
<protein>
    <submittedName>
        <fullName evidence="2">Uncharacterized protein</fullName>
    </submittedName>
</protein>
<evidence type="ECO:0000256" key="1">
    <source>
        <dbReference type="SAM" id="Phobius"/>
    </source>
</evidence>
<accession>F2JSE8</accession>